<protein>
    <submittedName>
        <fullName evidence="3">Secretion protein</fullName>
    </submittedName>
</protein>
<dbReference type="OrthoDB" id="9778236at2"/>
<dbReference type="PROSITE" id="PS51257">
    <property type="entry name" value="PROKAR_LIPOPROTEIN"/>
    <property type="match status" value="1"/>
</dbReference>
<dbReference type="RefSeq" id="WP_081147886.1">
    <property type="nucleotide sequence ID" value="NZ_LVYD01000046.1"/>
</dbReference>
<dbReference type="STRING" id="1703345.A3860_25065"/>
<proteinExistence type="predicted"/>
<reference evidence="3 4" key="1">
    <citation type="submission" date="2016-03" db="EMBL/GenBank/DDBJ databases">
        <title>Niastella vici sp. nov., isolated from farmland soil.</title>
        <authorList>
            <person name="Chen L."/>
            <person name="Wang D."/>
            <person name="Yang S."/>
            <person name="Wang G."/>
        </authorList>
    </citation>
    <scope>NUCLEOTIDE SEQUENCE [LARGE SCALE GENOMIC DNA]</scope>
    <source>
        <strain evidence="3 4">DJ57</strain>
    </source>
</reference>
<gene>
    <name evidence="3" type="ORF">A3860_25065</name>
</gene>
<keyword evidence="4" id="KW-1185">Reference proteome</keyword>
<name>A0A1V9FXX2_9BACT</name>
<evidence type="ECO:0000256" key="1">
    <source>
        <dbReference type="SAM" id="Coils"/>
    </source>
</evidence>
<accession>A0A1V9FXX2</accession>
<dbReference type="EMBL" id="LVYD01000046">
    <property type="protein sequence ID" value="OQP63164.1"/>
    <property type="molecule type" value="Genomic_DNA"/>
</dbReference>
<dbReference type="Gene3D" id="2.40.30.170">
    <property type="match status" value="1"/>
</dbReference>
<keyword evidence="1" id="KW-0175">Coiled coil</keyword>
<dbReference type="Gene3D" id="1.10.287.1490">
    <property type="match status" value="1"/>
</dbReference>
<feature type="chain" id="PRO_5012325390" evidence="2">
    <location>
        <begin position="19"/>
        <end position="313"/>
    </location>
</feature>
<dbReference type="Proteomes" id="UP000192796">
    <property type="component" value="Unassembled WGS sequence"/>
</dbReference>
<feature type="coiled-coil region" evidence="1">
    <location>
        <begin position="69"/>
        <end position="155"/>
    </location>
</feature>
<dbReference type="PANTHER" id="PTHR30469">
    <property type="entry name" value="MULTIDRUG RESISTANCE PROTEIN MDTA"/>
    <property type="match status" value="1"/>
</dbReference>
<sequence>MNKLIVTLISAAAVLVAACNPNGKKFDASGTFEVDEVIVSAEQTGKILSFNVAEGQSIPKENVVGIIDAENLSLQKEQVQASIQALHEKTSDVKPQIQLLQDQLEVQQSQLGNLQHERTRIENLLKQDAATGKQLDDINSQIDVLQRQMDVTRQQINVQRTNTSTQNRTVLSEKKPLEKRVEQLSEQIGKAQIINPIGGTVLTKYAEAGEVTSAGKALYKIANLDTLTLRAYITGTQLPQIKLNQPVKVMIDSGAKAYREYPGTITWIADKAEFTPKTIQTKEERANLVYAIKVRVKNDGYLKIGMYGEVQFK</sequence>
<evidence type="ECO:0000313" key="4">
    <source>
        <dbReference type="Proteomes" id="UP000192796"/>
    </source>
</evidence>
<dbReference type="GO" id="GO:1990281">
    <property type="term" value="C:efflux pump complex"/>
    <property type="evidence" value="ECO:0007669"/>
    <property type="project" value="TreeGrafter"/>
</dbReference>
<organism evidence="3 4">
    <name type="scientific">Niastella vici</name>
    <dbReference type="NCBI Taxonomy" id="1703345"/>
    <lineage>
        <taxon>Bacteria</taxon>
        <taxon>Pseudomonadati</taxon>
        <taxon>Bacteroidota</taxon>
        <taxon>Chitinophagia</taxon>
        <taxon>Chitinophagales</taxon>
        <taxon>Chitinophagaceae</taxon>
        <taxon>Niastella</taxon>
    </lineage>
</organism>
<evidence type="ECO:0000313" key="3">
    <source>
        <dbReference type="EMBL" id="OQP63164.1"/>
    </source>
</evidence>
<comment type="caution">
    <text evidence="3">The sequence shown here is derived from an EMBL/GenBank/DDBJ whole genome shotgun (WGS) entry which is preliminary data.</text>
</comment>
<feature type="signal peptide" evidence="2">
    <location>
        <begin position="1"/>
        <end position="18"/>
    </location>
</feature>
<keyword evidence="2" id="KW-0732">Signal</keyword>
<evidence type="ECO:0000256" key="2">
    <source>
        <dbReference type="SAM" id="SignalP"/>
    </source>
</evidence>
<dbReference type="AlphaFoldDB" id="A0A1V9FXX2"/>
<dbReference type="GO" id="GO:0015562">
    <property type="term" value="F:efflux transmembrane transporter activity"/>
    <property type="evidence" value="ECO:0007669"/>
    <property type="project" value="TreeGrafter"/>
</dbReference>